<dbReference type="CDD" id="cd11304">
    <property type="entry name" value="Cadherin_repeat"/>
    <property type="match status" value="1"/>
</dbReference>
<dbReference type="Gene3D" id="2.60.40.60">
    <property type="entry name" value="Cadherins"/>
    <property type="match status" value="3"/>
</dbReference>
<dbReference type="PANTHER" id="PTHR24028">
    <property type="entry name" value="CADHERIN-87A"/>
    <property type="match status" value="1"/>
</dbReference>
<keyword evidence="5 9" id="KW-1133">Transmembrane helix</keyword>
<feature type="domain" description="Cadherin" evidence="10">
    <location>
        <begin position="113"/>
        <end position="239"/>
    </location>
</feature>
<gene>
    <name evidence="11" type="ORF">KXQ929_LOCUS3874</name>
</gene>
<evidence type="ECO:0000256" key="4">
    <source>
        <dbReference type="ARBA" id="ARBA00022837"/>
    </source>
</evidence>
<dbReference type="InterPro" id="IPR050174">
    <property type="entry name" value="Protocadherin/Cadherin-CA"/>
</dbReference>
<comment type="caution">
    <text evidence="11">The sequence shown here is derived from an EMBL/GenBank/DDBJ whole genome shotgun (WGS) entry which is preliminary data.</text>
</comment>
<evidence type="ECO:0000259" key="10">
    <source>
        <dbReference type="PROSITE" id="PS50268"/>
    </source>
</evidence>
<evidence type="ECO:0000313" key="11">
    <source>
        <dbReference type="EMBL" id="CAF3575945.1"/>
    </source>
</evidence>
<protein>
    <recommendedName>
        <fullName evidence="10">Cadherin domain-containing protein</fullName>
    </recommendedName>
</protein>
<evidence type="ECO:0000256" key="9">
    <source>
        <dbReference type="SAM" id="Phobius"/>
    </source>
</evidence>
<dbReference type="PROSITE" id="PS50268">
    <property type="entry name" value="CADHERIN_2"/>
    <property type="match status" value="2"/>
</dbReference>
<evidence type="ECO:0000256" key="5">
    <source>
        <dbReference type="ARBA" id="ARBA00022989"/>
    </source>
</evidence>
<evidence type="ECO:0000313" key="12">
    <source>
        <dbReference type="Proteomes" id="UP000663868"/>
    </source>
</evidence>
<dbReference type="Proteomes" id="UP000663868">
    <property type="component" value="Unassembled WGS sequence"/>
</dbReference>
<feature type="domain" description="Cadherin" evidence="10">
    <location>
        <begin position="6"/>
        <end position="112"/>
    </location>
</feature>
<dbReference type="InterPro" id="IPR002126">
    <property type="entry name" value="Cadherin-like_dom"/>
</dbReference>
<dbReference type="PANTHER" id="PTHR24028:SF146">
    <property type="entry name" value="CADHERIN 96CB, ISOFORM D-RELATED"/>
    <property type="match status" value="1"/>
</dbReference>
<name>A0A818LE66_9BILA</name>
<evidence type="ECO:0000256" key="1">
    <source>
        <dbReference type="ARBA" id="ARBA00004167"/>
    </source>
</evidence>
<sequence>MSTTSIKTYSTINVKENVRINTKIYEFNELNNKNEMKLILLNLSGFERNYFEIKNQDLYTINEIDREDFLNSKKCFDRSYCLIELHILVNDGQQYWVIPIHIVDENDNKPQFRNSLIELKFNENIPNGYQIPFEGALDIDEGLNGQIYYKLECLSLVNRRENCFPLFELKILSQSRLLNQYDQLAIKFNSTSLILENEDLKSEYKLILNAFDSGKDIQLNNSMRINIKIDKKQIDRPKFTKLKYEFLIKTPSLLLEKGQKLGIINAKSNDKNQLIFYKILNQTNDIEINSLTGELILLNENILSNNINEINLLVESSYQLEKYSHLKSLTNVEIYFRLINQINNISLNYFNQSKSLSIISKSQNIFSIEKNSLFNKQILFHISIENSFYLSDKYILYLQNYQTIFSLEFISLNHFTLIIHNSSLEELNYLLNIKIKHELTDDFLPDLVIQLVFINPSLSSIGFNQSLNICEENFIYFLHSNNSTRKLKVFQTNLNVSNFSNFIYSSINQSQFIIINQCQMISVDDNENDFYADNLIDYELCSLINNICYNITMNKNFLLRKNSLINLFLTLRPIEIIIFIFSFIFIIGTIILFIIICRLKGINLCLKIKNYLFYGKKYGLRNAQRLSTTKMTLKVTTFLHISMLKEFILEKRPSKKIKAQRIHSIVIRESQSPSIQSIKRKPYVYNIDGLIEQEVIPSMNISPNIPMSLSCTSSIERNERIESNIENERTCRTLMSSYGQETKQLLEMMSSNHDLNTSRLASEV</sequence>
<keyword evidence="7" id="KW-0325">Glycoprotein</keyword>
<evidence type="ECO:0000256" key="8">
    <source>
        <dbReference type="PROSITE-ProRule" id="PRU00043"/>
    </source>
</evidence>
<evidence type="ECO:0000256" key="6">
    <source>
        <dbReference type="ARBA" id="ARBA00023136"/>
    </source>
</evidence>
<dbReference type="EMBL" id="CAJOBB010000128">
    <property type="protein sequence ID" value="CAF3575945.1"/>
    <property type="molecule type" value="Genomic_DNA"/>
</dbReference>
<dbReference type="GO" id="GO:0005509">
    <property type="term" value="F:calcium ion binding"/>
    <property type="evidence" value="ECO:0007669"/>
    <property type="project" value="UniProtKB-UniRule"/>
</dbReference>
<keyword evidence="4 8" id="KW-0106">Calcium</keyword>
<reference evidence="11" key="1">
    <citation type="submission" date="2021-02" db="EMBL/GenBank/DDBJ databases">
        <authorList>
            <person name="Nowell W R."/>
        </authorList>
    </citation>
    <scope>NUCLEOTIDE SEQUENCE</scope>
</reference>
<keyword evidence="6 9" id="KW-0472">Membrane</keyword>
<evidence type="ECO:0000256" key="7">
    <source>
        <dbReference type="ARBA" id="ARBA00023180"/>
    </source>
</evidence>
<accession>A0A818LE66</accession>
<dbReference type="AlphaFoldDB" id="A0A818LE66"/>
<dbReference type="InterPro" id="IPR015919">
    <property type="entry name" value="Cadherin-like_sf"/>
</dbReference>
<evidence type="ECO:0000256" key="3">
    <source>
        <dbReference type="ARBA" id="ARBA00022737"/>
    </source>
</evidence>
<dbReference type="PROSITE" id="PS00232">
    <property type="entry name" value="CADHERIN_1"/>
    <property type="match status" value="1"/>
</dbReference>
<evidence type="ECO:0000256" key="2">
    <source>
        <dbReference type="ARBA" id="ARBA00022692"/>
    </source>
</evidence>
<dbReference type="GO" id="GO:0005886">
    <property type="term" value="C:plasma membrane"/>
    <property type="evidence" value="ECO:0007669"/>
    <property type="project" value="InterPro"/>
</dbReference>
<dbReference type="SUPFAM" id="SSF49313">
    <property type="entry name" value="Cadherin-like"/>
    <property type="match status" value="1"/>
</dbReference>
<keyword evidence="2 9" id="KW-0812">Transmembrane</keyword>
<dbReference type="GO" id="GO:0007156">
    <property type="term" value="P:homophilic cell adhesion via plasma membrane adhesion molecules"/>
    <property type="evidence" value="ECO:0007669"/>
    <property type="project" value="InterPro"/>
</dbReference>
<dbReference type="InterPro" id="IPR020894">
    <property type="entry name" value="Cadherin_CS"/>
</dbReference>
<keyword evidence="3" id="KW-0677">Repeat</keyword>
<comment type="subcellular location">
    <subcellularLocation>
        <location evidence="1">Membrane</location>
        <topology evidence="1">Single-pass membrane protein</topology>
    </subcellularLocation>
</comment>
<proteinExistence type="predicted"/>
<feature type="transmembrane region" description="Helical" evidence="9">
    <location>
        <begin position="576"/>
        <end position="599"/>
    </location>
</feature>
<organism evidence="11 12">
    <name type="scientific">Adineta steineri</name>
    <dbReference type="NCBI Taxonomy" id="433720"/>
    <lineage>
        <taxon>Eukaryota</taxon>
        <taxon>Metazoa</taxon>
        <taxon>Spiralia</taxon>
        <taxon>Gnathifera</taxon>
        <taxon>Rotifera</taxon>
        <taxon>Eurotatoria</taxon>
        <taxon>Bdelloidea</taxon>
        <taxon>Adinetida</taxon>
        <taxon>Adinetidae</taxon>
        <taxon>Adineta</taxon>
    </lineage>
</organism>